<organism evidence="18">
    <name type="scientific">freshwater metagenome</name>
    <dbReference type="NCBI Taxonomy" id="449393"/>
    <lineage>
        <taxon>unclassified sequences</taxon>
        <taxon>metagenomes</taxon>
        <taxon>ecological metagenomes</taxon>
    </lineage>
</organism>
<evidence type="ECO:0000256" key="7">
    <source>
        <dbReference type="ARBA" id="ARBA00022552"/>
    </source>
</evidence>
<keyword evidence="10" id="KW-0540">Nuclease</keyword>
<dbReference type="SUPFAM" id="SSF54768">
    <property type="entry name" value="dsRNA-binding domain-like"/>
    <property type="match status" value="1"/>
</dbReference>
<keyword evidence="12" id="KW-0255">Endonuclease</keyword>
<evidence type="ECO:0000256" key="2">
    <source>
        <dbReference type="ARBA" id="ARBA00004496"/>
    </source>
</evidence>
<dbReference type="CDD" id="cd00593">
    <property type="entry name" value="RIBOc"/>
    <property type="match status" value="1"/>
</dbReference>
<evidence type="ECO:0000256" key="11">
    <source>
        <dbReference type="ARBA" id="ARBA00022723"/>
    </source>
</evidence>
<keyword evidence="14" id="KW-0460">Magnesium</keyword>
<keyword evidence="15" id="KW-0694">RNA-binding</keyword>
<dbReference type="GO" id="GO:0004525">
    <property type="term" value="F:ribonuclease III activity"/>
    <property type="evidence" value="ECO:0007669"/>
    <property type="project" value="UniProtKB-EC"/>
</dbReference>
<dbReference type="PANTHER" id="PTHR11207:SF0">
    <property type="entry name" value="RIBONUCLEASE 3"/>
    <property type="match status" value="1"/>
</dbReference>
<keyword evidence="9" id="KW-0819">tRNA processing</keyword>
<dbReference type="GO" id="GO:0010468">
    <property type="term" value="P:regulation of gene expression"/>
    <property type="evidence" value="ECO:0007669"/>
    <property type="project" value="TreeGrafter"/>
</dbReference>
<dbReference type="GO" id="GO:0006397">
    <property type="term" value="P:mRNA processing"/>
    <property type="evidence" value="ECO:0007669"/>
    <property type="project" value="UniProtKB-KW"/>
</dbReference>
<evidence type="ECO:0000313" key="18">
    <source>
        <dbReference type="EMBL" id="CAB4918375.1"/>
    </source>
</evidence>
<dbReference type="Gene3D" id="3.30.160.20">
    <property type="match status" value="1"/>
</dbReference>
<comment type="subunit">
    <text evidence="4">Homodimer.</text>
</comment>
<dbReference type="CDD" id="cd10845">
    <property type="entry name" value="DSRM_RNAse_III_family"/>
    <property type="match status" value="1"/>
</dbReference>
<name>A0A6J7HPW2_9ZZZZ</name>
<dbReference type="Gene3D" id="1.10.1520.10">
    <property type="entry name" value="Ribonuclease III domain"/>
    <property type="match status" value="1"/>
</dbReference>
<evidence type="ECO:0000256" key="13">
    <source>
        <dbReference type="ARBA" id="ARBA00022801"/>
    </source>
</evidence>
<dbReference type="GO" id="GO:0003725">
    <property type="term" value="F:double-stranded RNA binding"/>
    <property type="evidence" value="ECO:0007669"/>
    <property type="project" value="TreeGrafter"/>
</dbReference>
<evidence type="ECO:0000256" key="5">
    <source>
        <dbReference type="ARBA" id="ARBA00012177"/>
    </source>
</evidence>
<dbReference type="GO" id="GO:0006364">
    <property type="term" value="P:rRNA processing"/>
    <property type="evidence" value="ECO:0007669"/>
    <property type="project" value="UniProtKB-KW"/>
</dbReference>
<dbReference type="InterPro" id="IPR011907">
    <property type="entry name" value="RNase_III"/>
</dbReference>
<evidence type="ECO:0000256" key="8">
    <source>
        <dbReference type="ARBA" id="ARBA00022664"/>
    </source>
</evidence>
<dbReference type="SMART" id="SM00535">
    <property type="entry name" value="RIBOc"/>
    <property type="match status" value="1"/>
</dbReference>
<dbReference type="InterPro" id="IPR014720">
    <property type="entry name" value="dsRBD_dom"/>
</dbReference>
<dbReference type="Pfam" id="PF00035">
    <property type="entry name" value="dsrm"/>
    <property type="match status" value="1"/>
</dbReference>
<evidence type="ECO:0000256" key="15">
    <source>
        <dbReference type="ARBA" id="ARBA00022884"/>
    </source>
</evidence>
<sequence length="247" mass="25493">MTGDALPGGAEHADRAADWLRDALGVTLPGGLLALALTHRSFAYENGGLPTNERLEFLGDSVLGLVVTDELYRSQPDLPEGQLAKLRASVVNMTSLAGVARLLGEGGIGPHLLLGRGETATGGRDKESILADALEALLGAIHLGLGLDAAAAIVHRLFDPLLVESATLGAGLDWKTSLQELGSARGLGAPVYLIESEGPDHAKSFTATVLLADEPRGDGHGRTKKAAEQMAAQNAWRALSATGTAKG</sequence>
<evidence type="ECO:0000256" key="1">
    <source>
        <dbReference type="ARBA" id="ARBA00000109"/>
    </source>
</evidence>
<dbReference type="GO" id="GO:0008033">
    <property type="term" value="P:tRNA processing"/>
    <property type="evidence" value="ECO:0007669"/>
    <property type="project" value="UniProtKB-KW"/>
</dbReference>
<evidence type="ECO:0000256" key="6">
    <source>
        <dbReference type="ARBA" id="ARBA00022490"/>
    </source>
</evidence>
<dbReference type="GO" id="GO:0046872">
    <property type="term" value="F:metal ion binding"/>
    <property type="evidence" value="ECO:0007669"/>
    <property type="project" value="UniProtKB-KW"/>
</dbReference>
<dbReference type="GO" id="GO:0042802">
    <property type="term" value="F:identical protein binding"/>
    <property type="evidence" value="ECO:0007669"/>
    <property type="project" value="UniProtKB-ARBA"/>
</dbReference>
<dbReference type="EMBL" id="CAFBMQ010000197">
    <property type="protein sequence ID" value="CAB4918375.1"/>
    <property type="molecule type" value="Genomic_DNA"/>
</dbReference>
<keyword evidence="13" id="KW-0378">Hydrolase</keyword>
<reference evidence="18" key="1">
    <citation type="submission" date="2020-05" db="EMBL/GenBank/DDBJ databases">
        <authorList>
            <person name="Chiriac C."/>
            <person name="Salcher M."/>
            <person name="Ghai R."/>
            <person name="Kavagutti S V."/>
        </authorList>
    </citation>
    <scope>NUCLEOTIDE SEQUENCE</scope>
</reference>
<dbReference type="GO" id="GO:0005737">
    <property type="term" value="C:cytoplasm"/>
    <property type="evidence" value="ECO:0007669"/>
    <property type="project" value="UniProtKB-SubCell"/>
</dbReference>
<keyword evidence="6" id="KW-0963">Cytoplasm</keyword>
<dbReference type="InterPro" id="IPR000999">
    <property type="entry name" value="RNase_III_dom"/>
</dbReference>
<protein>
    <recommendedName>
        <fullName evidence="5">ribonuclease III</fullName>
        <ecNumber evidence="5">3.1.26.3</ecNumber>
    </recommendedName>
</protein>
<keyword evidence="7" id="KW-0698">rRNA processing</keyword>
<comment type="similarity">
    <text evidence="3">Belongs to the ribonuclease III family.</text>
</comment>
<dbReference type="PROSITE" id="PS50142">
    <property type="entry name" value="RNASE_3_2"/>
    <property type="match status" value="1"/>
</dbReference>
<dbReference type="FunFam" id="1.10.1520.10:FF:000001">
    <property type="entry name" value="Ribonuclease 3"/>
    <property type="match status" value="1"/>
</dbReference>
<evidence type="ECO:0000259" key="16">
    <source>
        <dbReference type="PROSITE" id="PS50137"/>
    </source>
</evidence>
<evidence type="ECO:0000256" key="3">
    <source>
        <dbReference type="ARBA" id="ARBA00010183"/>
    </source>
</evidence>
<gene>
    <name evidence="18" type="ORF">UFOPK3609_01262</name>
</gene>
<dbReference type="EC" id="3.1.26.3" evidence="5"/>
<evidence type="ECO:0000259" key="17">
    <source>
        <dbReference type="PROSITE" id="PS50142"/>
    </source>
</evidence>
<dbReference type="PANTHER" id="PTHR11207">
    <property type="entry name" value="RIBONUCLEASE III"/>
    <property type="match status" value="1"/>
</dbReference>
<keyword evidence="8" id="KW-0507">mRNA processing</keyword>
<comment type="catalytic activity">
    <reaction evidence="1">
        <text>Endonucleolytic cleavage to 5'-phosphomonoester.</text>
        <dbReference type="EC" id="3.1.26.3"/>
    </reaction>
</comment>
<dbReference type="AlphaFoldDB" id="A0A6J7HPW2"/>
<evidence type="ECO:0000256" key="14">
    <source>
        <dbReference type="ARBA" id="ARBA00022842"/>
    </source>
</evidence>
<dbReference type="Pfam" id="PF14622">
    <property type="entry name" value="Ribonucleas_3_3"/>
    <property type="match status" value="1"/>
</dbReference>
<comment type="subcellular location">
    <subcellularLocation>
        <location evidence="2">Cytoplasm</location>
    </subcellularLocation>
</comment>
<feature type="domain" description="RNase III" evidence="17">
    <location>
        <begin position="32"/>
        <end position="146"/>
    </location>
</feature>
<dbReference type="PROSITE" id="PS50137">
    <property type="entry name" value="DS_RBD"/>
    <property type="match status" value="1"/>
</dbReference>
<dbReference type="FunFam" id="3.30.160.20:FF:000003">
    <property type="entry name" value="Ribonuclease 3"/>
    <property type="match status" value="1"/>
</dbReference>
<dbReference type="HAMAP" id="MF_00104">
    <property type="entry name" value="RNase_III"/>
    <property type="match status" value="1"/>
</dbReference>
<proteinExistence type="inferred from homology"/>
<feature type="domain" description="DRBM" evidence="16">
    <location>
        <begin position="173"/>
        <end position="241"/>
    </location>
</feature>
<evidence type="ECO:0000256" key="4">
    <source>
        <dbReference type="ARBA" id="ARBA00011738"/>
    </source>
</evidence>
<evidence type="ECO:0000256" key="12">
    <source>
        <dbReference type="ARBA" id="ARBA00022759"/>
    </source>
</evidence>
<dbReference type="NCBIfam" id="TIGR02191">
    <property type="entry name" value="RNaseIII"/>
    <property type="match status" value="1"/>
</dbReference>
<accession>A0A6J7HPW2</accession>
<evidence type="ECO:0000256" key="9">
    <source>
        <dbReference type="ARBA" id="ARBA00022694"/>
    </source>
</evidence>
<dbReference type="SMART" id="SM00358">
    <property type="entry name" value="DSRM"/>
    <property type="match status" value="1"/>
</dbReference>
<evidence type="ECO:0000256" key="10">
    <source>
        <dbReference type="ARBA" id="ARBA00022722"/>
    </source>
</evidence>
<dbReference type="PROSITE" id="PS00517">
    <property type="entry name" value="RNASE_3_1"/>
    <property type="match status" value="1"/>
</dbReference>
<dbReference type="InterPro" id="IPR036389">
    <property type="entry name" value="RNase_III_sf"/>
</dbReference>
<dbReference type="SUPFAM" id="SSF69065">
    <property type="entry name" value="RNase III domain-like"/>
    <property type="match status" value="1"/>
</dbReference>
<keyword evidence="11" id="KW-0479">Metal-binding</keyword>